<feature type="transmembrane region" description="Helical" evidence="1">
    <location>
        <begin position="20"/>
        <end position="47"/>
    </location>
</feature>
<keyword evidence="1" id="KW-0812">Transmembrane</keyword>
<evidence type="ECO:0000256" key="1">
    <source>
        <dbReference type="SAM" id="Phobius"/>
    </source>
</evidence>
<organism evidence="2 3">
    <name type="scientific">candidate division WS6 bacterium GW2011_GWB1_33_6</name>
    <dbReference type="NCBI Taxonomy" id="1619088"/>
    <lineage>
        <taxon>Bacteria</taxon>
        <taxon>Candidatus Dojkabacteria</taxon>
    </lineage>
</organism>
<sequence length="273" mass="30919">MENPSQVVNSPAQKIERINTGYGVFTAIIIFLLVFIVLASILVVGIAKRLSFIPEEISSVIWSNIQCENDSDDEGVNSAILKNEGWALYQLPEFGFTVELPSYSYNNIDVLEDGIDESYRNVWSIYSYDPDNSSMLDGGDTFPGFEKKVGLRYFPLETLDLGTESNYYEGAIITISFYRNEESLSIEQIEKEYYNKTYQDAKDSIVALENYQAKFVSISGNDAFTYSYSYGMYSPEGYILLNNDYIIELTKFVDSQGEALEVVNKVLDSISFK</sequence>
<dbReference type="AlphaFoldDB" id="A0A0G0AFA1"/>
<accession>A0A0G0AFA1</accession>
<comment type="caution">
    <text evidence="2">The sequence shown here is derived from an EMBL/GenBank/DDBJ whole genome shotgun (WGS) entry which is preliminary data.</text>
</comment>
<keyword evidence="1" id="KW-0472">Membrane</keyword>
<reference evidence="2 3" key="1">
    <citation type="journal article" date="2015" name="Nature">
        <title>rRNA introns, odd ribosomes, and small enigmatic genomes across a large radiation of phyla.</title>
        <authorList>
            <person name="Brown C.T."/>
            <person name="Hug L.A."/>
            <person name="Thomas B.C."/>
            <person name="Sharon I."/>
            <person name="Castelle C.J."/>
            <person name="Singh A."/>
            <person name="Wilkins M.J."/>
            <person name="Williams K.H."/>
            <person name="Banfield J.F."/>
        </authorList>
    </citation>
    <scope>NUCLEOTIDE SEQUENCE [LARGE SCALE GENOMIC DNA]</scope>
</reference>
<gene>
    <name evidence="2" type="ORF">UR47_C0003G0024</name>
</gene>
<dbReference type="EMBL" id="LBPI01000003">
    <property type="protein sequence ID" value="KKP55248.1"/>
    <property type="molecule type" value="Genomic_DNA"/>
</dbReference>
<dbReference type="Proteomes" id="UP000034488">
    <property type="component" value="Unassembled WGS sequence"/>
</dbReference>
<name>A0A0G0AFA1_9BACT</name>
<protein>
    <submittedName>
        <fullName evidence="2">Uncharacterized protein</fullName>
    </submittedName>
</protein>
<proteinExistence type="predicted"/>
<keyword evidence="1" id="KW-1133">Transmembrane helix</keyword>
<evidence type="ECO:0000313" key="3">
    <source>
        <dbReference type="Proteomes" id="UP000034488"/>
    </source>
</evidence>
<evidence type="ECO:0000313" key="2">
    <source>
        <dbReference type="EMBL" id="KKP55248.1"/>
    </source>
</evidence>